<accession>A0A6H2H3A5</accession>
<dbReference type="Pfam" id="PF25846">
    <property type="entry name" value="YmzB"/>
    <property type="match status" value="1"/>
</dbReference>
<protein>
    <submittedName>
        <fullName evidence="1">Uncharacterized protein</fullName>
    </submittedName>
</protein>
<name>A0A6H2H3A5_9BACL</name>
<proteinExistence type="predicted"/>
<dbReference type="Proteomes" id="UP000502136">
    <property type="component" value="Chromosome"/>
</dbReference>
<reference evidence="1 2" key="1">
    <citation type="submission" date="2020-04" db="EMBL/GenBank/DDBJ databases">
        <title>Novel Paenibacillus strain UniB2 isolated from commercial digestive syrup.</title>
        <authorList>
            <person name="Thorat V."/>
            <person name="Kirdat K."/>
            <person name="Tiwarekar B."/>
            <person name="Yadav A."/>
        </authorList>
    </citation>
    <scope>NUCLEOTIDE SEQUENCE [LARGE SCALE GENOMIC DNA]</scope>
    <source>
        <strain evidence="1 2">UniB2</strain>
    </source>
</reference>
<keyword evidence="2" id="KW-1185">Reference proteome</keyword>
<sequence>MAEASHAQQLLQRLERLKKQNVEIVKEEDGDLDRVAMTLDDAEVLRNPTADPYVSGTIVLLHGEAAIVTDGGREPVPGDSYEIPLQAGAEISEEQDTIRVQTDRALYSIRPTGSGSL</sequence>
<dbReference type="InterPro" id="IPR058926">
    <property type="entry name" value="YmzB-like"/>
</dbReference>
<organism evidence="1 2">
    <name type="scientific">Paenibacillus albicereus</name>
    <dbReference type="NCBI Taxonomy" id="2726185"/>
    <lineage>
        <taxon>Bacteria</taxon>
        <taxon>Bacillati</taxon>
        <taxon>Bacillota</taxon>
        <taxon>Bacilli</taxon>
        <taxon>Bacillales</taxon>
        <taxon>Paenibacillaceae</taxon>
        <taxon>Paenibacillus</taxon>
    </lineage>
</organism>
<dbReference type="KEGG" id="palr:HGI30_21350"/>
<gene>
    <name evidence="1" type="ORF">HGI30_21350</name>
</gene>
<evidence type="ECO:0000313" key="1">
    <source>
        <dbReference type="EMBL" id="QJC53818.1"/>
    </source>
</evidence>
<dbReference type="AlphaFoldDB" id="A0A6H2H3A5"/>
<dbReference type="RefSeq" id="WP_168909348.1">
    <property type="nucleotide sequence ID" value="NZ_CP051428.1"/>
</dbReference>
<dbReference type="EMBL" id="CP051428">
    <property type="protein sequence ID" value="QJC53818.1"/>
    <property type="molecule type" value="Genomic_DNA"/>
</dbReference>
<evidence type="ECO:0000313" key="2">
    <source>
        <dbReference type="Proteomes" id="UP000502136"/>
    </source>
</evidence>